<keyword evidence="3" id="KW-1185">Reference proteome</keyword>
<dbReference type="InParanoid" id="F6PI23"/>
<evidence type="ECO:0000313" key="2">
    <source>
        <dbReference type="Ensembl" id="ENSCINP00000020273.3"/>
    </source>
</evidence>
<proteinExistence type="predicted"/>
<accession>F6PI23</accession>
<feature type="region of interest" description="Disordered" evidence="1">
    <location>
        <begin position="152"/>
        <end position="191"/>
    </location>
</feature>
<evidence type="ECO:0000256" key="1">
    <source>
        <dbReference type="SAM" id="MobiDB-lite"/>
    </source>
</evidence>
<sequence>MLDGTQSSPRSFVFPTMRMRVKGSRPYDTSSRLRLRRTTPTSRSRGSSVSTEETASRQKVTKQEKPKPDYSRMSDFEDIRRKLFLQRHPGYPHGGSSGLVRINEGLATQGDSPVMSSKFIEIPPTPKRRRVIPRCKTPPSDYEGEFPVMSFGEPPPNDVGPSKGETPRMTSLRGRTIKPPPTPNKGGGVRRFVHRHSSMGSFIKRVIESGVYE</sequence>
<reference evidence="2" key="3">
    <citation type="submission" date="2025-09" db="UniProtKB">
        <authorList>
            <consortium name="Ensembl"/>
        </authorList>
    </citation>
    <scope>IDENTIFICATION</scope>
</reference>
<dbReference type="HOGENOM" id="CLU_1293963_0_0_1"/>
<reference evidence="3" key="1">
    <citation type="journal article" date="2002" name="Science">
        <title>The draft genome of Ciona intestinalis: insights into chordate and vertebrate origins.</title>
        <authorList>
            <person name="Dehal P."/>
            <person name="Satou Y."/>
            <person name="Campbell R.K."/>
            <person name="Chapman J."/>
            <person name="Degnan B."/>
            <person name="De Tomaso A."/>
            <person name="Davidson B."/>
            <person name="Di Gregorio A."/>
            <person name="Gelpke M."/>
            <person name="Goodstein D.M."/>
            <person name="Harafuji N."/>
            <person name="Hastings K.E."/>
            <person name="Ho I."/>
            <person name="Hotta K."/>
            <person name="Huang W."/>
            <person name="Kawashima T."/>
            <person name="Lemaire P."/>
            <person name="Martinez D."/>
            <person name="Meinertzhagen I.A."/>
            <person name="Necula S."/>
            <person name="Nonaka M."/>
            <person name="Putnam N."/>
            <person name="Rash S."/>
            <person name="Saiga H."/>
            <person name="Satake M."/>
            <person name="Terry A."/>
            <person name="Yamada L."/>
            <person name="Wang H.G."/>
            <person name="Awazu S."/>
            <person name="Azumi K."/>
            <person name="Boore J."/>
            <person name="Branno M."/>
            <person name="Chin-Bow S."/>
            <person name="DeSantis R."/>
            <person name="Doyle S."/>
            <person name="Francino P."/>
            <person name="Keys D.N."/>
            <person name="Haga S."/>
            <person name="Hayashi H."/>
            <person name="Hino K."/>
            <person name="Imai K.S."/>
            <person name="Inaba K."/>
            <person name="Kano S."/>
            <person name="Kobayashi K."/>
            <person name="Kobayashi M."/>
            <person name="Lee B.I."/>
            <person name="Makabe K.W."/>
            <person name="Manohar C."/>
            <person name="Matassi G."/>
            <person name="Medina M."/>
            <person name="Mochizuki Y."/>
            <person name="Mount S."/>
            <person name="Morishita T."/>
            <person name="Miura S."/>
            <person name="Nakayama A."/>
            <person name="Nishizaka S."/>
            <person name="Nomoto H."/>
            <person name="Ohta F."/>
            <person name="Oishi K."/>
            <person name="Rigoutsos I."/>
            <person name="Sano M."/>
            <person name="Sasaki A."/>
            <person name="Sasakura Y."/>
            <person name="Shoguchi E."/>
            <person name="Shin-i T."/>
            <person name="Spagnuolo A."/>
            <person name="Stainier D."/>
            <person name="Suzuki M.M."/>
            <person name="Tassy O."/>
            <person name="Takatori N."/>
            <person name="Tokuoka M."/>
            <person name="Yagi K."/>
            <person name="Yoshizaki F."/>
            <person name="Wada S."/>
            <person name="Zhang C."/>
            <person name="Hyatt P.D."/>
            <person name="Larimer F."/>
            <person name="Detter C."/>
            <person name="Doggett N."/>
            <person name="Glavina T."/>
            <person name="Hawkins T."/>
            <person name="Richardson P."/>
            <person name="Lucas S."/>
            <person name="Kohara Y."/>
            <person name="Levine M."/>
            <person name="Satoh N."/>
            <person name="Rokhsar D.S."/>
        </authorList>
    </citation>
    <scope>NUCLEOTIDE SEQUENCE [LARGE SCALE GENOMIC DNA]</scope>
</reference>
<dbReference type="Proteomes" id="UP000008144">
    <property type="component" value="Unassembled WGS sequence"/>
</dbReference>
<feature type="compositionally biased region" description="Low complexity" evidence="1">
    <location>
        <begin position="38"/>
        <end position="53"/>
    </location>
</feature>
<feature type="region of interest" description="Disordered" evidence="1">
    <location>
        <begin position="1"/>
        <end position="74"/>
    </location>
</feature>
<reference evidence="2" key="2">
    <citation type="submission" date="2025-08" db="UniProtKB">
        <authorList>
            <consortium name="Ensembl"/>
        </authorList>
    </citation>
    <scope>IDENTIFICATION</scope>
</reference>
<evidence type="ECO:0000313" key="3">
    <source>
        <dbReference type="Proteomes" id="UP000008144"/>
    </source>
</evidence>
<dbReference type="GeneTree" id="ENSGT00530000068814"/>
<feature type="compositionally biased region" description="Basic and acidic residues" evidence="1">
    <location>
        <begin position="61"/>
        <end position="74"/>
    </location>
</feature>
<feature type="compositionally biased region" description="Polar residues" evidence="1">
    <location>
        <begin position="1"/>
        <end position="10"/>
    </location>
</feature>
<dbReference type="AlphaFoldDB" id="F6PI23"/>
<protein>
    <submittedName>
        <fullName evidence="2">Uncharacterized protein</fullName>
    </submittedName>
</protein>
<name>F6PI23_CIOIN</name>
<organism evidence="2 3">
    <name type="scientific">Ciona intestinalis</name>
    <name type="common">Transparent sea squirt</name>
    <name type="synonym">Ascidia intestinalis</name>
    <dbReference type="NCBI Taxonomy" id="7719"/>
    <lineage>
        <taxon>Eukaryota</taxon>
        <taxon>Metazoa</taxon>
        <taxon>Chordata</taxon>
        <taxon>Tunicata</taxon>
        <taxon>Ascidiacea</taxon>
        <taxon>Phlebobranchia</taxon>
        <taxon>Cionidae</taxon>
        <taxon>Ciona</taxon>
    </lineage>
</organism>
<dbReference type="Ensembl" id="ENSCINT00000020273.3">
    <property type="protein sequence ID" value="ENSCINP00000020273.3"/>
    <property type="gene ID" value="ENSCING00000010153.3"/>
</dbReference>